<dbReference type="InParanoid" id="A0A1S3HUA5"/>
<evidence type="ECO:0000256" key="1">
    <source>
        <dbReference type="SAM" id="MobiDB-lite"/>
    </source>
</evidence>
<sequence>MDIPLSSGGKTSTDSRRKSGMRTRFLTNCNGSGMAGLTLEEKLLDLEGQEFRAKTAIEKETKELRKQLAKLTRDKSVRAVDQMREIKRRIVRRDKRALLFGQSTEHISENGHGNFSDDNRARDVSKPMVAHDNKMTAYGGKNVTYNYTMPRNQGSDDTISDKKVQKGRYIRAPGFAGFSRTEVSKQYELIREKQSVNQISYNRLTNDGTPTNSAKQQHWAAPRDGTEEQKPQENETGTSNSAELNDKLGPTANRDTVTLTKSNTNRSAFYQEIDKSYIDFLSKNRIYPQRSFSTPDVSDTERPLITRSHSLLTPARVTRYLTRIRKENTWTPSRSMTSSLGATPRAMTSPLRAKSSPSTSSTTRSLEMDESATKSQLGNRPTENRAQFSGSDIVTLPRVTNLSSATGAKGSLVKKPPSLRKGASAKRVIFRLDKNETRIASRTDSPDDTLVYGSYPGTPVSSPATAAHQTSIDVYTKTTNWLKQLDNSKVESKHDNFTKSQSDATTASDPGAEETGSDVDSVASLNPLDDPDYVWDEVRKCRYIRGYEPLNMRLPDQNIQSYVFGKTDV</sequence>
<feature type="compositionally biased region" description="Polar residues" evidence="1">
    <location>
        <begin position="373"/>
        <end position="392"/>
    </location>
</feature>
<evidence type="ECO:0000313" key="3">
    <source>
        <dbReference type="RefSeq" id="XP_013388639.1"/>
    </source>
</evidence>
<dbReference type="OrthoDB" id="6161313at2759"/>
<feature type="compositionally biased region" description="Low complexity" evidence="1">
    <location>
        <begin position="355"/>
        <end position="365"/>
    </location>
</feature>
<feature type="compositionally biased region" description="Polar residues" evidence="1">
    <location>
        <begin position="331"/>
        <end position="341"/>
    </location>
</feature>
<gene>
    <name evidence="3" type="primary">LOC106157502</name>
</gene>
<proteinExistence type="predicted"/>
<dbReference type="AlphaFoldDB" id="A0A1S3HUA5"/>
<evidence type="ECO:0000313" key="2">
    <source>
        <dbReference type="Proteomes" id="UP000085678"/>
    </source>
</evidence>
<feature type="compositionally biased region" description="Basic and acidic residues" evidence="1">
    <location>
        <begin position="224"/>
        <end position="233"/>
    </location>
</feature>
<accession>A0A1S3HUA5</accession>
<feature type="region of interest" description="Disordered" evidence="1">
    <location>
        <begin position="490"/>
        <end position="526"/>
    </location>
</feature>
<keyword evidence="2" id="KW-1185">Reference proteome</keyword>
<feature type="region of interest" description="Disordered" evidence="1">
    <location>
        <begin position="331"/>
        <end position="392"/>
    </location>
</feature>
<feature type="region of interest" description="Disordered" evidence="1">
    <location>
        <begin position="1"/>
        <end position="22"/>
    </location>
</feature>
<feature type="compositionally biased region" description="Polar residues" evidence="1">
    <location>
        <begin position="234"/>
        <end position="243"/>
    </location>
</feature>
<feature type="compositionally biased region" description="Polar residues" evidence="1">
    <location>
        <begin position="498"/>
        <end position="508"/>
    </location>
</feature>
<dbReference type="RefSeq" id="XP_013388639.1">
    <property type="nucleotide sequence ID" value="XM_013533185.1"/>
</dbReference>
<name>A0A1S3HUA5_LINAN</name>
<dbReference type="Proteomes" id="UP000085678">
    <property type="component" value="Unplaced"/>
</dbReference>
<dbReference type="GeneID" id="106157502"/>
<organism evidence="2 3">
    <name type="scientific">Lingula anatina</name>
    <name type="common">Brachiopod</name>
    <name type="synonym">Lingula unguis</name>
    <dbReference type="NCBI Taxonomy" id="7574"/>
    <lineage>
        <taxon>Eukaryota</taxon>
        <taxon>Metazoa</taxon>
        <taxon>Spiralia</taxon>
        <taxon>Lophotrochozoa</taxon>
        <taxon>Brachiopoda</taxon>
        <taxon>Linguliformea</taxon>
        <taxon>Lingulata</taxon>
        <taxon>Lingulida</taxon>
        <taxon>Linguloidea</taxon>
        <taxon>Lingulidae</taxon>
        <taxon>Lingula</taxon>
    </lineage>
</organism>
<protein>
    <submittedName>
        <fullName evidence="3">Uncharacterized protein LOC106157502</fullName>
    </submittedName>
</protein>
<dbReference type="KEGG" id="lak:106157502"/>
<reference evidence="3" key="1">
    <citation type="submission" date="2025-08" db="UniProtKB">
        <authorList>
            <consortium name="RefSeq"/>
        </authorList>
    </citation>
    <scope>IDENTIFICATION</scope>
    <source>
        <tissue evidence="3">Gonads</tissue>
    </source>
</reference>
<feature type="region of interest" description="Disordered" evidence="1">
    <location>
        <begin position="201"/>
        <end position="260"/>
    </location>
</feature>
<feature type="compositionally biased region" description="Polar residues" evidence="1">
    <location>
        <begin position="201"/>
        <end position="216"/>
    </location>
</feature>